<dbReference type="InterPro" id="IPR055767">
    <property type="entry name" value="DUF7343"/>
</dbReference>
<reference evidence="5" key="1">
    <citation type="submission" date="2017-06" db="EMBL/GenBank/DDBJ databases">
        <authorList>
            <person name="Cremers G."/>
        </authorList>
    </citation>
    <scope>NUCLEOTIDE SEQUENCE [LARGE SCALE GENOMIC DNA]</scope>
</reference>
<dbReference type="RefSeq" id="WP_096203472.1">
    <property type="nucleotide sequence ID" value="NZ_FZMP01000009.1"/>
</dbReference>
<dbReference type="InterPro" id="IPR055769">
    <property type="entry name" value="DUF7345"/>
</dbReference>
<sequence>MILKALYISLVFLLLVHIASAAPVNDYKITYTINVNEGGNAVWYVEYRTPLVSTEDFDSFDNYTKQLNPVHLNDFKELMQKSVSEAANATSRKMAAGGFTGDAKVESAPTGTFGVVRYSFTWVNFAKLDPDKNLNIGDVFIGGLYLSKDNTLIIQYPSGYTIEQVEPQPDQVRDGMVWYGLRSFKAGEPAVILSMPSSSWMPPVIAVSVIFIIAAFVYKRKARGKNTVIDAAIEPVAEALTEEAMMDVRERIIKLLNESGGSLYQSEIGKKLDIPRSTVSAALNQLHDKNVIQKIKKGRENLIRLVQS</sequence>
<dbReference type="EMBL" id="FZMP01000009">
    <property type="protein sequence ID" value="SNQ59067.1"/>
    <property type="molecule type" value="Genomic_DNA"/>
</dbReference>
<dbReference type="InterPro" id="IPR036390">
    <property type="entry name" value="WH_DNA-bd_sf"/>
</dbReference>
<keyword evidence="5" id="KW-1185">Reference proteome</keyword>
<proteinExistence type="predicted"/>
<feature type="transmembrane region" description="Helical" evidence="1">
    <location>
        <begin position="200"/>
        <end position="218"/>
    </location>
</feature>
<accession>A0A284VIQ5</accession>
<feature type="domain" description="DUF7343" evidence="2">
    <location>
        <begin position="249"/>
        <end position="305"/>
    </location>
</feature>
<evidence type="ECO:0000259" key="3">
    <source>
        <dbReference type="Pfam" id="PF24036"/>
    </source>
</evidence>
<dbReference type="AlphaFoldDB" id="A0A284VIQ5"/>
<organism evidence="4 5">
    <name type="scientific">Candidatus Methanoperedens nitratireducens</name>
    <dbReference type="NCBI Taxonomy" id="1392998"/>
    <lineage>
        <taxon>Archaea</taxon>
        <taxon>Methanobacteriati</taxon>
        <taxon>Methanobacteriota</taxon>
        <taxon>Stenosarchaea group</taxon>
        <taxon>Methanomicrobia</taxon>
        <taxon>Methanosarcinales</taxon>
        <taxon>ANME-2 cluster</taxon>
        <taxon>Candidatus Methanoperedentaceae</taxon>
        <taxon>Candidatus Methanoperedens</taxon>
    </lineage>
</organism>
<dbReference type="Pfam" id="PF24036">
    <property type="entry name" value="DUF7345"/>
    <property type="match status" value="1"/>
</dbReference>
<dbReference type="SUPFAM" id="SSF46785">
    <property type="entry name" value="Winged helix' DNA-binding domain"/>
    <property type="match status" value="1"/>
</dbReference>
<dbReference type="InterPro" id="IPR036388">
    <property type="entry name" value="WH-like_DNA-bd_sf"/>
</dbReference>
<evidence type="ECO:0000256" key="1">
    <source>
        <dbReference type="SAM" id="Phobius"/>
    </source>
</evidence>
<keyword evidence="1" id="KW-0472">Membrane</keyword>
<dbReference type="OrthoDB" id="27885at2157"/>
<dbReference type="CDD" id="cd00090">
    <property type="entry name" value="HTH_ARSR"/>
    <property type="match status" value="1"/>
</dbReference>
<protein>
    <submittedName>
        <fullName evidence="4">Putative membrane-associated protein/domain protein</fullName>
    </submittedName>
</protein>
<gene>
    <name evidence="4" type="ORF">MNV_1060005</name>
</gene>
<feature type="domain" description="DUF7345" evidence="3">
    <location>
        <begin position="32"/>
        <end position="160"/>
    </location>
</feature>
<keyword evidence="1" id="KW-0812">Transmembrane</keyword>
<name>A0A284VIQ5_9EURY</name>
<evidence type="ECO:0000313" key="5">
    <source>
        <dbReference type="Proteomes" id="UP000218615"/>
    </source>
</evidence>
<dbReference type="Proteomes" id="UP000218615">
    <property type="component" value="Unassembled WGS sequence"/>
</dbReference>
<dbReference type="InterPro" id="IPR011991">
    <property type="entry name" value="ArsR-like_HTH"/>
</dbReference>
<dbReference type="Pfam" id="PF24034">
    <property type="entry name" value="DUF7343"/>
    <property type="match status" value="1"/>
</dbReference>
<dbReference type="Gene3D" id="1.10.10.10">
    <property type="entry name" value="Winged helix-like DNA-binding domain superfamily/Winged helix DNA-binding domain"/>
    <property type="match status" value="1"/>
</dbReference>
<evidence type="ECO:0000259" key="2">
    <source>
        <dbReference type="Pfam" id="PF24034"/>
    </source>
</evidence>
<keyword evidence="1" id="KW-1133">Transmembrane helix</keyword>
<evidence type="ECO:0000313" key="4">
    <source>
        <dbReference type="EMBL" id="SNQ59067.1"/>
    </source>
</evidence>